<evidence type="ECO:0000313" key="2">
    <source>
        <dbReference type="EMBL" id="ADO00343.1"/>
    </source>
</evidence>
<evidence type="ECO:0000313" key="3">
    <source>
        <dbReference type="Proteomes" id="UP000112896"/>
    </source>
</evidence>
<dbReference type="GeneID" id="10963916"/>
<dbReference type="InterPro" id="IPR043910">
    <property type="entry name" value="DUF5767"/>
</dbReference>
<feature type="region of interest" description="Disordered" evidence="1">
    <location>
        <begin position="147"/>
        <end position="172"/>
    </location>
</feature>
<organism evidence="2 3">
    <name type="scientific">Wiseana iridescent virus</name>
    <name type="common">WIV</name>
    <name type="synonym">Insect iridescent virus type 9</name>
    <dbReference type="NCBI Taxonomy" id="68347"/>
    <lineage>
        <taxon>Viruses</taxon>
        <taxon>Varidnaviria</taxon>
        <taxon>Bamfordvirae</taxon>
        <taxon>Nucleocytoviricota</taxon>
        <taxon>Megaviricetes</taxon>
        <taxon>Pimascovirales</taxon>
        <taxon>Pimascovirales incertae sedis</taxon>
        <taxon>Iridoviridae</taxon>
        <taxon>Betairidovirinae</taxon>
        <taxon>Chloriridovirus</taxon>
        <taxon>Chloriridovirus wiseana1</taxon>
        <taxon>Invertebrate iridescent virus 9</taxon>
    </lineage>
</organism>
<reference evidence="2 3" key="1">
    <citation type="journal article" date="2011" name="J. Virol.">
        <title>Genomic and proteomic analysis of invertebrate iridovirus type 9.</title>
        <authorList>
            <person name="Wong C.K."/>
            <person name="Young V.L."/>
            <person name="Kleffmann T."/>
            <person name="Ward V.K."/>
        </authorList>
    </citation>
    <scope>NUCLEOTIDE SEQUENCE [LARGE SCALE GENOMIC DNA]</scope>
</reference>
<dbReference type="RefSeq" id="YP_004732784.1">
    <property type="nucleotide sequence ID" value="NC_015780.1"/>
</dbReference>
<dbReference type="Pfam" id="PF19071">
    <property type="entry name" value="DUF5767"/>
    <property type="match status" value="1"/>
</dbReference>
<organismHost>
    <name type="scientific">Wiseana cervinata</name>
    <dbReference type="NCBI Taxonomy" id="107013"/>
</organismHost>
<name>G0T527_IRV9</name>
<evidence type="ECO:0000256" key="1">
    <source>
        <dbReference type="SAM" id="MobiDB-lite"/>
    </source>
</evidence>
<dbReference type="KEGG" id="vg:10963916"/>
<sequence length="397" mass="45150">MPSKNNTYIVTKVEHEFGLTKVRPKFTKMPELYLELLINKKKVNPTLASEKYIHHYEPIVSSEDSLSGGFKPIPRITSVGVGEGIQLPKKGTFTWESSDSMEPSPVIKKKNARLVSSSPQVESVSSNRYRKVKKSIVSSYYKTSKNVDKRESISSPVEKHHHKQPQPPPVKEIKKTFGEEKGNIKTTFEDNEDDDDRKRELLFKFKRLKKTYPKVDLPDFNMMSNHENMKRTYDTTIKNLAIDSTVEGYKSYLMMGFMGCEIALGKIGFDMEGYTQQQTLYMNKYEKLLIELGEKSYVPSSINKWPVEVRLMALVLFQTTIFVVSKIIAKKTNVNLLQMYNSVNGAYESRQTKTEATRGSSGFASGGSSPLTFIPKNRRTPSTTSEGRMRGPSVTRD</sequence>
<keyword evidence="3" id="KW-1185">Reference proteome</keyword>
<proteinExistence type="predicted"/>
<dbReference type="Proteomes" id="UP000112896">
    <property type="component" value="Segment"/>
</dbReference>
<feature type="region of interest" description="Disordered" evidence="1">
    <location>
        <begin position="351"/>
        <end position="397"/>
    </location>
</feature>
<accession>G0T527</accession>
<feature type="compositionally biased region" description="Low complexity" evidence="1">
    <location>
        <begin position="359"/>
        <end position="369"/>
    </location>
</feature>
<dbReference type="EMBL" id="GQ918152">
    <property type="protein sequence ID" value="ADO00343.1"/>
    <property type="molecule type" value="Genomic_DNA"/>
</dbReference>
<protein>
    <submittedName>
        <fullName evidence="2">Uncharacterized protein</fullName>
    </submittedName>
</protein>